<proteinExistence type="predicted"/>
<reference evidence="2 3" key="1">
    <citation type="submission" date="2014-06" db="EMBL/GenBank/DDBJ databases">
        <title>Whole Genome Sequences of Three Symbiotic Endozoicomonas Bacteria.</title>
        <authorList>
            <person name="Neave M.J."/>
            <person name="Apprill A."/>
            <person name="Voolstra C.R."/>
        </authorList>
    </citation>
    <scope>NUCLEOTIDE SEQUENCE [LARGE SCALE GENOMIC DNA]</scope>
    <source>
        <strain evidence="2 3">DSM 22380</strain>
    </source>
</reference>
<dbReference type="Proteomes" id="UP000027997">
    <property type="component" value="Unassembled WGS sequence"/>
</dbReference>
<gene>
    <name evidence="2" type="ORF">GV64_23500</name>
</gene>
<accession>A0A081KGL1</accession>
<dbReference type="RefSeq" id="WP_020581820.1">
    <property type="nucleotide sequence ID" value="NZ_JOJP01000001.1"/>
</dbReference>
<feature type="region of interest" description="Disordered" evidence="1">
    <location>
        <begin position="1"/>
        <end position="55"/>
    </location>
</feature>
<keyword evidence="3" id="KW-1185">Reference proteome</keyword>
<evidence type="ECO:0000313" key="3">
    <source>
        <dbReference type="Proteomes" id="UP000027997"/>
    </source>
</evidence>
<feature type="compositionally biased region" description="Basic and acidic residues" evidence="1">
    <location>
        <begin position="24"/>
        <end position="41"/>
    </location>
</feature>
<sequence>MDSEQIKKGLNNEALFNISGPFHPESEASIEHAPSHQSPDHRKLKGQVVAEPSEKGVLKPTEYSVDPWDHESSPVEQQLFSDISELVTTSISDKIELKKKLSDLYKQAHELMTRYNQRIQSLLMDDRFLYRQSSEISALMIRGLMPPLEEIKTLEKSLTSTRKKLAEEPIDVLQKSASAELEKVEKVLKEAKSRITRHTKPLKPAQLIKKQLEQRLEREASELQQQVPTTAASMPLNNTKNISSETLTTIKAEPVSNSPLASPKNQVQEQSTEDLTSKQLKALAIKLDTSSTESRKRSIQSILSYVGSEYKYYAPLRPFLSVAGQKCELLSMNPDKACKACQEAIALLEDASSLSETELSLSTLVQIDKAINRLASFDKKLPGEVWQLLTELTPYKADRRYHLLNMLCRKLLLDGPTPLTQKAVLNKFQDVKQCLFQFKEETSDEVFDQQFMAVYGQIFTSPIHLKKTLNTVNKPHEVHALLQMLSRQKKSDQTLLSGAIEKLKAIGGEQLDPLLCGAAAFDFLVKELPEKLSSEISNYRPSEPSQTHKQLTQSVLAKYTDYYKAIELAKKQKEDINKPFQHNKTFTQFSKRLPAILIDSEASENTELKDICQQMQAIINQPQSNGQTVQSLAVCRANIIHALKNKCLTDHQASMIIKLFLETQTSIEQSGKGVPTQENSFQAPEEIVQALASLENGASPKWYNQLFTGHLQEQRANALDAVKSIINACQQTTAAPGQVASFMEATALEITTNNDDPLIKQLSSAMKAYAHQLKDS</sequence>
<organism evidence="2 3">
    <name type="scientific">Endozoicomonas elysicola</name>
    <dbReference type="NCBI Taxonomy" id="305900"/>
    <lineage>
        <taxon>Bacteria</taxon>
        <taxon>Pseudomonadati</taxon>
        <taxon>Pseudomonadota</taxon>
        <taxon>Gammaproteobacteria</taxon>
        <taxon>Oceanospirillales</taxon>
        <taxon>Endozoicomonadaceae</taxon>
        <taxon>Endozoicomonas</taxon>
    </lineage>
</organism>
<name>A0A081KGL1_9GAMM</name>
<dbReference type="AlphaFoldDB" id="A0A081KGL1"/>
<evidence type="ECO:0000256" key="1">
    <source>
        <dbReference type="SAM" id="MobiDB-lite"/>
    </source>
</evidence>
<comment type="caution">
    <text evidence="2">The sequence shown here is derived from an EMBL/GenBank/DDBJ whole genome shotgun (WGS) entry which is preliminary data.</text>
</comment>
<evidence type="ECO:0000313" key="2">
    <source>
        <dbReference type="EMBL" id="KEI73287.1"/>
    </source>
</evidence>
<dbReference type="EMBL" id="JOJP01000001">
    <property type="protein sequence ID" value="KEI73287.1"/>
    <property type="molecule type" value="Genomic_DNA"/>
</dbReference>
<feature type="region of interest" description="Disordered" evidence="1">
    <location>
        <begin position="254"/>
        <end position="273"/>
    </location>
</feature>
<protein>
    <submittedName>
        <fullName evidence="2">Uncharacterized protein</fullName>
    </submittedName>
</protein>